<evidence type="ECO:0000256" key="5">
    <source>
        <dbReference type="SAM" id="MobiDB-lite"/>
    </source>
</evidence>
<feature type="transmembrane region" description="Helical" evidence="6">
    <location>
        <begin position="1917"/>
        <end position="1935"/>
    </location>
</feature>
<name>F1KQ10_ASCSU</name>
<feature type="repeat" description="CSPG" evidence="4">
    <location>
        <begin position="407"/>
        <end position="500"/>
    </location>
</feature>
<feature type="repeat" description="CSPG" evidence="4">
    <location>
        <begin position="977"/>
        <end position="1079"/>
    </location>
</feature>
<sequence>MVNLLPLPLSLFVTSLRLDIRPKSFDAVPMSGSGVFPVVRSPVSTDMESATSRSFVFGLISSNRNLSFILHGSHLYADAIPIATLVANKSSTIRMHCMNDVSLQVSIRNATRFILSPSLCKPNVANTKLLIGSHHEKTFIGCIESVFLGSEALLDRWCSESGTGNAQSDGPRSPPLNIEPLYLAEPIRLNEGASIPLRWKNIYVFPQHSTLNISNNDVIFKVVDGPQHGSLLLDGRPVTRFTYQNILASQIIYSHDGSETTEDVIDLLVEINSKAISFPKLQSTVYSIPVRIDPLNDAPELRPGADADVLRIAEGGRLALDERVINLSDVDSDPDSVRVSVISAKGVHLESSSGAIISQFSQRDFISDRVRIVHAGRSNSGELRLMADDGEQQSPALFLNVMTVPIEIHLKVNSGLKVLHQSSALITAQNLSFVTNLSGVRLQYTMVDLPEYGVVECSDEIAQFRICSTFTQNDIELSRVRYRHSSGTRPSTDSFSFQVRAGNTTSMVHTFKISFIPVHVKIFNRIPFLLNNTDQLTLTREHLFAWTFPKSFPPQHLIFHIIEPPKFGILSRRIESNRNRRIGVSSNFTQQHIDEQVISYKLHFIQYSVVNDFFTFRVIAPSVASETIRFDITFIPGLGAIQLINRTVIVDEGGLQKITNESLCLETPDDNNFVFTIGVPPSFGNILLTRPSGAKFTLSIAENFTTQDVNSGRVWYEHLGGENRVDRVYLVAESVYRRASRIPFWITIRIILKNDNPPELRGKNEIQIIERGDRILHPSLLPWTDADVDSQPLQFLFIDGFRNAAILSRISPNIHLHNFTQRNIQNGDVLIRHLGHARRFQMQYIVSDGVHKIPSTLTVIASEPFIRFERHHLSLPESESMSLTPITTRNLSAVTNLDVNNSQILFTVIGTHNWILVANSTQTPVMSFSQQDVEDGKVFYRISESFTRPERIMVSANELTSITDFEKIRQKADSRPPVEMRTLSVLNVPISSLSQINSEILFATANNKPPSEIIYDVIKQPSTGTLVLESFKVTGSEQAIMPSNFYVSRFTQAHINAGQLEYLHNGGTPSRDSFTFNVSVDSRPIGPFTLFINIVDDQVELVVSNVSVFSGGSIVLSRSIVRGTSSQDGELEFKVTSHPKAGWIALDTWNLANITSLSKFTSSQLNDHRVSYVNNPSTHTKHDSFLLAVCSSSSRCSESKQIDVLIKQRNVHGPELVRNEVMKIWNSNKATVTKQYLLSQDDDSPSEQLQYLVSRPINGYLARSNEPRRAIFNFSQAEINRSQIIFVKHENSTSAGGFSFLVSDGLHQIGPEWFTVESSERISVAIEANARLVIPPGNTPSVIGMDLLRAHIPNVPANSVLFSVSKVPKLGSLLLSGRPIQRFSQLDINERRIAYKPRSETIDSWSKRDWFHFVVSSNGSANPVDEEYRFRISITYAAIPASRIHELVPMRGIDIGPGGSVAINASYMNLSRLVTLCKEELLVEASRPPRSGLLHFILASNQTSIITANQLLSGRSLVYRNQMLDDTQLDEIIFHVYPRSESSKRTSRLRIPLPINLNPPTDPLMKVDKMPDRVSVVSGGELGLDPKNFQVSHPHIQPSAIIYRLIQVGSNGVELALNDQRVKDFSQGDLNKRKVSIRHRQRFDTSDQVDVLVFQIGDHMRALIIDILPLSLSLYNHSDITFVQGKTYIILNRSHLGANSNGDRSKIIYNITKAPENGTFYWVAGEKEADSFTQRDIDEERVLYAQLNMQAYQDSFEFALGNDQNDVIYNRSQVIILPVVKPQSLLVEHEEPEPITVSHLNATALEGSAPRFLVIEPPTMGRLVMDGNVNDSVVFFTLADVHNGRLFYMPFEVDGETTDSTELQLDADGIQPARFRFWITIRLQRGHQTVLPASRAPPSTPSEAPAGPEMAPVSHHLPIIVLLIIASLTIFILLCRRHSVKQRRRKVIVEQKQREYAAKLDAAVEDQPDLLDTTVYATIGRNRSEPTAQRGRPMQTFESPPCRVTPIPLSSPLLQRNATKGLQSSLDYTVLARGPADSSRSRPDKLQATKLKENQYWV</sequence>
<feature type="repeat" description="CSPG" evidence="4">
    <location>
        <begin position="1323"/>
        <end position="1416"/>
    </location>
</feature>
<keyword evidence="6" id="KW-0472">Membrane</keyword>
<organism evidence="7">
    <name type="scientific">Ascaris suum</name>
    <name type="common">Pig roundworm</name>
    <name type="synonym">Ascaris lumbricoides</name>
    <dbReference type="NCBI Taxonomy" id="6253"/>
    <lineage>
        <taxon>Eukaryota</taxon>
        <taxon>Metazoa</taxon>
        <taxon>Ecdysozoa</taxon>
        <taxon>Nematoda</taxon>
        <taxon>Chromadorea</taxon>
        <taxon>Rhabditida</taxon>
        <taxon>Spirurina</taxon>
        <taxon>Ascaridomorpha</taxon>
        <taxon>Ascaridoidea</taxon>
        <taxon>Ascarididae</taxon>
        <taxon>Ascaris</taxon>
    </lineage>
</organism>
<reference evidence="7" key="1">
    <citation type="journal article" date="2011" name="Genome Res.">
        <title>Deep small RNA sequencing from the nematode Ascaris reveals conservation, functional diversification, and novel developmental profiles.</title>
        <authorList>
            <person name="Wang J."/>
            <person name="Czech B."/>
            <person name="Crunk A."/>
            <person name="Wallace A."/>
            <person name="Mitreva M."/>
            <person name="Hannon G.J."/>
            <person name="Davis R.E."/>
        </authorList>
    </citation>
    <scope>NUCLEOTIDE SEQUENCE</scope>
</reference>
<evidence type="ECO:0000256" key="1">
    <source>
        <dbReference type="ARBA" id="ARBA00022729"/>
    </source>
</evidence>
<dbReference type="EMBL" id="JI164020">
    <property type="protein sequence ID" value="ADY39964.1"/>
    <property type="molecule type" value="mRNA"/>
</dbReference>
<dbReference type="PANTHER" id="PTHR45739:SF8">
    <property type="entry name" value="FRAS1-RELATED EXTRACELLULAR MATRIX PROTEIN 1"/>
    <property type="match status" value="1"/>
</dbReference>
<dbReference type="PANTHER" id="PTHR45739">
    <property type="entry name" value="MATRIX PROTEIN, PUTATIVE-RELATED"/>
    <property type="match status" value="1"/>
</dbReference>
<keyword evidence="3" id="KW-0325">Glycoprotein</keyword>
<keyword evidence="1" id="KW-0732">Signal</keyword>
<dbReference type="InterPro" id="IPR039005">
    <property type="entry name" value="CSPG_rpt"/>
</dbReference>
<dbReference type="InterPro" id="IPR051561">
    <property type="entry name" value="FRAS1_ECM"/>
</dbReference>
<feature type="repeat" description="CSPG" evidence="4">
    <location>
        <begin position="639"/>
        <end position="733"/>
    </location>
</feature>
<proteinExistence type="evidence at transcript level"/>
<evidence type="ECO:0000256" key="6">
    <source>
        <dbReference type="SAM" id="Phobius"/>
    </source>
</evidence>
<accession>F1KQ10</accession>
<keyword evidence="2" id="KW-0677">Repeat</keyword>
<evidence type="ECO:0000256" key="2">
    <source>
        <dbReference type="ARBA" id="ARBA00022737"/>
    </source>
</evidence>
<evidence type="ECO:0000256" key="3">
    <source>
        <dbReference type="ARBA" id="ARBA00023180"/>
    </source>
</evidence>
<feature type="region of interest" description="Disordered" evidence="5">
    <location>
        <begin position="1890"/>
        <end position="1909"/>
    </location>
</feature>
<evidence type="ECO:0000313" key="7">
    <source>
        <dbReference type="EMBL" id="ADY39964.1"/>
    </source>
</evidence>
<protein>
    <submittedName>
        <fullName evidence="7">Chondroitin sulfate proteoglycan 4</fullName>
    </submittedName>
</protein>
<keyword evidence="6" id="KW-1133">Transmembrane helix</keyword>
<feature type="repeat" description="CSPG" evidence="4">
    <location>
        <begin position="178"/>
        <end position="270"/>
    </location>
</feature>
<evidence type="ECO:0000256" key="4">
    <source>
        <dbReference type="PROSITE-ProRule" id="PRU01201"/>
    </source>
</evidence>
<dbReference type="GO" id="GO:0009653">
    <property type="term" value="P:anatomical structure morphogenesis"/>
    <property type="evidence" value="ECO:0007669"/>
    <property type="project" value="TreeGrafter"/>
</dbReference>
<dbReference type="PROSITE" id="PS51854">
    <property type="entry name" value="CSPG"/>
    <property type="match status" value="5"/>
</dbReference>
<keyword evidence="6" id="KW-0812">Transmembrane</keyword>
<dbReference type="Pfam" id="PF16184">
    <property type="entry name" value="Cadherin_3"/>
    <property type="match status" value="10"/>
</dbReference>